<organism evidence="4 5">
    <name type="scientific">Arachis hypogaea</name>
    <name type="common">Peanut</name>
    <dbReference type="NCBI Taxonomy" id="3818"/>
    <lineage>
        <taxon>Eukaryota</taxon>
        <taxon>Viridiplantae</taxon>
        <taxon>Streptophyta</taxon>
        <taxon>Embryophyta</taxon>
        <taxon>Tracheophyta</taxon>
        <taxon>Spermatophyta</taxon>
        <taxon>Magnoliopsida</taxon>
        <taxon>eudicotyledons</taxon>
        <taxon>Gunneridae</taxon>
        <taxon>Pentapetalae</taxon>
        <taxon>rosids</taxon>
        <taxon>fabids</taxon>
        <taxon>Fabales</taxon>
        <taxon>Fabaceae</taxon>
        <taxon>Papilionoideae</taxon>
        <taxon>50 kb inversion clade</taxon>
        <taxon>dalbergioids sensu lato</taxon>
        <taxon>Dalbergieae</taxon>
        <taxon>Pterocarpus clade</taxon>
        <taxon>Arachis</taxon>
    </lineage>
</organism>
<comment type="caution">
    <text evidence="4">The sequence shown here is derived from an EMBL/GenBank/DDBJ whole genome shotgun (WGS) entry which is preliminary data.</text>
</comment>
<name>A0A445AKK8_ARAHY</name>
<keyword evidence="5" id="KW-1185">Reference proteome</keyword>
<keyword evidence="1" id="KW-0175">Coiled coil</keyword>
<dbReference type="Proteomes" id="UP000289738">
    <property type="component" value="Chromosome B02"/>
</dbReference>
<dbReference type="EMBL" id="SDMP01000012">
    <property type="protein sequence ID" value="RYR26953.1"/>
    <property type="molecule type" value="Genomic_DNA"/>
</dbReference>
<reference evidence="4 5" key="1">
    <citation type="submission" date="2019-01" db="EMBL/GenBank/DDBJ databases">
        <title>Sequencing of cultivated peanut Arachis hypogaea provides insights into genome evolution and oil improvement.</title>
        <authorList>
            <person name="Chen X."/>
        </authorList>
    </citation>
    <scope>NUCLEOTIDE SEQUENCE [LARGE SCALE GENOMIC DNA]</scope>
    <source>
        <strain evidence="5">cv. Fuhuasheng</strain>
        <tissue evidence="4">Leaves</tissue>
    </source>
</reference>
<dbReference type="SUPFAM" id="SSF55658">
    <property type="entry name" value="L9 N-domain-like"/>
    <property type="match status" value="1"/>
</dbReference>
<evidence type="ECO:0000256" key="1">
    <source>
        <dbReference type="SAM" id="Coils"/>
    </source>
</evidence>
<evidence type="ECO:0000313" key="4">
    <source>
        <dbReference type="EMBL" id="RYR26953.1"/>
    </source>
</evidence>
<dbReference type="AlphaFoldDB" id="A0A445AKK8"/>
<proteinExistence type="predicted"/>
<evidence type="ECO:0000256" key="2">
    <source>
        <dbReference type="SAM" id="MobiDB-lite"/>
    </source>
</evidence>
<feature type="domain" description="Ribonuclease H1 N-terminal" evidence="3">
    <location>
        <begin position="240"/>
        <end position="282"/>
    </location>
</feature>
<gene>
    <name evidence="4" type="ORF">Ahy_B02g061278</name>
</gene>
<sequence length="605" mass="69020">MSSSPKGAIVVVIGTEGERDRELAVGERIGAAVLREAPAAVPAAVQPQLAPPKLLPSPSLKKLTGAVGGYRRSTWFCFESRNRVRGRRRSYLKPLSSWVLVVARSSFGNHMVGVKAVFVVVKVNGTADATAAECEPKEKEFSLVVRSQSRYINKRMEFVYNALDQEIQKYEQELKKCKHCQQIRTQIQSLKKAIEAMKSTQQPKPSELSQLSVVDKSGEEKIPENKTIAEIIKKSTQDKKYYVIYNGPMKGVYDAWEKAAPFIHQSRIIHKGGFLTLEEAKESFREYEALHPEQTLKRADKAPIQTQRTGIIRNIPTRAEIKEKKRVCRSNLRETLNIVLNWTEEKRAILGYYPIAKEQLTKLVIFSDASPSDTYQFFQYGLIDTILIFNDLKIISEFPAGFVDAVKRFKNMIDNVNPRDISLKFMNSQPIFNEEEECLVPAHQVIFMSVFPGNFQPIDQVQDLTIYSHEGRLASTLARVFERTQKITRESHTRINYKSRNTLLVSSKRNEIEEREMRLLVEFESAFYNLSGLLEKLPEGIKRNLCYLIKDREDHKCQLCVSELSEESNNKTESTHMIKEEDNASEGHIMKEEDSTSEASLNIIA</sequence>
<accession>A0A445AKK8</accession>
<feature type="coiled-coil region" evidence="1">
    <location>
        <begin position="153"/>
        <end position="200"/>
    </location>
</feature>
<evidence type="ECO:0000313" key="5">
    <source>
        <dbReference type="Proteomes" id="UP000289738"/>
    </source>
</evidence>
<evidence type="ECO:0000259" key="3">
    <source>
        <dbReference type="Pfam" id="PF01693"/>
    </source>
</evidence>
<protein>
    <recommendedName>
        <fullName evidence="3">Ribonuclease H1 N-terminal domain-containing protein</fullName>
    </recommendedName>
</protein>
<feature type="region of interest" description="Disordered" evidence="2">
    <location>
        <begin position="583"/>
        <end position="605"/>
    </location>
</feature>
<dbReference type="InterPro" id="IPR009027">
    <property type="entry name" value="Ribosomal_bL9/RNase_H1_N"/>
</dbReference>
<dbReference type="InterPro" id="IPR011320">
    <property type="entry name" value="RNase_H1_N"/>
</dbReference>
<dbReference type="Pfam" id="PF01693">
    <property type="entry name" value="Cauli_VI"/>
    <property type="match status" value="1"/>
</dbReference>